<dbReference type="RefSeq" id="WP_160039664.1">
    <property type="nucleotide sequence ID" value="NZ_BORQ01000004.1"/>
</dbReference>
<protein>
    <recommendedName>
        <fullName evidence="4">Lipoprotein</fullName>
    </recommendedName>
</protein>
<comment type="caution">
    <text evidence="2">The sequence shown here is derived from an EMBL/GenBank/DDBJ whole genome shotgun (WGS) entry which is preliminary data.</text>
</comment>
<dbReference type="AlphaFoldDB" id="A0A920CDD4"/>
<gene>
    <name evidence="2" type="ORF">J2TS6_38380</name>
</gene>
<keyword evidence="3" id="KW-1185">Reference proteome</keyword>
<dbReference type="Proteomes" id="UP000679779">
    <property type="component" value="Unassembled WGS sequence"/>
</dbReference>
<evidence type="ECO:0000256" key="1">
    <source>
        <dbReference type="SAM" id="SignalP"/>
    </source>
</evidence>
<sequence length="154" mass="17547">MKGSKLLVIMSLLLLFITGCTSEKTSSDKLTQLSTLNGESEHWQLQGYKLKIEGDTLFAGDGELHYKLDEKITDYISFKMVAVIDDKESVLQEMKIVSSGRNFNKQDTGKAELKVPMNNEGEKITFINKDKLYAEIEWISREGKRVEETIKFSE</sequence>
<evidence type="ECO:0000313" key="3">
    <source>
        <dbReference type="Proteomes" id="UP000679779"/>
    </source>
</evidence>
<evidence type="ECO:0000313" key="2">
    <source>
        <dbReference type="EMBL" id="GIO32697.1"/>
    </source>
</evidence>
<proteinExistence type="predicted"/>
<accession>A0A920CDD4</accession>
<organism evidence="2 3">
    <name type="scientific">Paenibacillus albilobatus</name>
    <dbReference type="NCBI Taxonomy" id="2716884"/>
    <lineage>
        <taxon>Bacteria</taxon>
        <taxon>Bacillati</taxon>
        <taxon>Bacillota</taxon>
        <taxon>Bacilli</taxon>
        <taxon>Bacillales</taxon>
        <taxon>Paenibacillaceae</taxon>
        <taxon>Paenibacillus</taxon>
    </lineage>
</organism>
<dbReference type="EMBL" id="BORQ01000004">
    <property type="protein sequence ID" value="GIO32697.1"/>
    <property type="molecule type" value="Genomic_DNA"/>
</dbReference>
<name>A0A920CDD4_9BACL</name>
<feature type="chain" id="PRO_5038648045" description="Lipoprotein" evidence="1">
    <location>
        <begin position="22"/>
        <end position="154"/>
    </location>
</feature>
<reference evidence="2" key="1">
    <citation type="submission" date="2021-03" db="EMBL/GenBank/DDBJ databases">
        <title>Antimicrobial resistance genes in bacteria isolated from Japanese honey, and their potential for conferring macrolide and lincosamide resistance in the American foulbrood pathogen Paenibacillus larvae.</title>
        <authorList>
            <person name="Okamoto M."/>
            <person name="Kumagai M."/>
            <person name="Kanamori H."/>
            <person name="Takamatsu D."/>
        </authorList>
    </citation>
    <scope>NUCLEOTIDE SEQUENCE</scope>
    <source>
        <strain evidence="2">J2TS6</strain>
    </source>
</reference>
<feature type="signal peptide" evidence="1">
    <location>
        <begin position="1"/>
        <end position="21"/>
    </location>
</feature>
<dbReference type="PROSITE" id="PS51257">
    <property type="entry name" value="PROKAR_LIPOPROTEIN"/>
    <property type="match status" value="1"/>
</dbReference>
<keyword evidence="1" id="KW-0732">Signal</keyword>
<evidence type="ECO:0008006" key="4">
    <source>
        <dbReference type="Google" id="ProtNLM"/>
    </source>
</evidence>